<dbReference type="InterPro" id="IPR021109">
    <property type="entry name" value="Peptidase_aspartic_dom_sf"/>
</dbReference>
<organism evidence="1 2">
    <name type="scientific">uncultured phage cr128_1</name>
    <dbReference type="NCBI Taxonomy" id="2772076"/>
    <lineage>
        <taxon>Viruses</taxon>
        <taxon>Duplodnaviria</taxon>
        <taxon>Heunggongvirae</taxon>
        <taxon>Uroviricota</taxon>
        <taxon>Caudoviricetes</taxon>
        <taxon>Crassvirales</taxon>
        <taxon>Steigviridae</taxon>
        <taxon>Asinivirinae</taxon>
        <taxon>Mahlunavirus</taxon>
        <taxon>Mahlunavirus rarus</taxon>
    </lineage>
</organism>
<sequence>MVLAVAFIANTIMEVRNRNNSKISFKESMDLTELPVATFNCNRKKLNFLLDTGSNLSYINSSVLPLLDHEIIDRESSVVGFEGNEVSTGSCKITVTYKRKKFEEEFSMADLDAAFKVIKQESGVQLHGILGSRFFEKYKYVIDFKNLIAYMK</sequence>
<dbReference type="KEGG" id="vg:65130289"/>
<dbReference type="Proteomes" id="UP000594055">
    <property type="component" value="Segment"/>
</dbReference>
<dbReference type="Gene3D" id="2.40.70.10">
    <property type="entry name" value="Acid Proteases"/>
    <property type="match status" value="1"/>
</dbReference>
<evidence type="ECO:0000313" key="1">
    <source>
        <dbReference type="EMBL" id="QOR59679.1"/>
    </source>
</evidence>
<name>A0A7M1S1G6_9CAUD</name>
<dbReference type="GO" id="GO:0004190">
    <property type="term" value="F:aspartic-type endopeptidase activity"/>
    <property type="evidence" value="ECO:0007669"/>
    <property type="project" value="InterPro"/>
</dbReference>
<proteinExistence type="predicted"/>
<dbReference type="EMBL" id="MT774392">
    <property type="protein sequence ID" value="QOR59679.1"/>
    <property type="molecule type" value="Genomic_DNA"/>
</dbReference>
<keyword evidence="2" id="KW-1185">Reference proteome</keyword>
<protein>
    <submittedName>
        <fullName evidence="1">Aspartyl protease</fullName>
    </submittedName>
</protein>
<keyword evidence="1" id="KW-0378">Hydrolase</keyword>
<reference evidence="1 2" key="1">
    <citation type="submission" date="2020-07" db="EMBL/GenBank/DDBJ databases">
        <title>Taxonomic proposal: Crassvirales, a new order of highly abundant and diverse bacterial viruses.</title>
        <authorList>
            <person name="Shkoporov A.N."/>
            <person name="Stockdale S.R."/>
            <person name="Guerin E."/>
            <person name="Ross R.P."/>
            <person name="Hill C."/>
        </authorList>
    </citation>
    <scope>NUCLEOTIDE SEQUENCE [LARGE SCALE GENOMIC DNA]</scope>
</reference>
<dbReference type="SUPFAM" id="SSF50630">
    <property type="entry name" value="Acid proteases"/>
    <property type="match status" value="1"/>
</dbReference>
<dbReference type="GO" id="GO:0006508">
    <property type="term" value="P:proteolysis"/>
    <property type="evidence" value="ECO:0007669"/>
    <property type="project" value="UniProtKB-KW"/>
</dbReference>
<dbReference type="RefSeq" id="YP_010111837.1">
    <property type="nucleotide sequence ID" value="NC_055885.1"/>
</dbReference>
<accession>A0A7M1S1G6</accession>
<dbReference type="GeneID" id="65130289"/>
<evidence type="ECO:0000313" key="2">
    <source>
        <dbReference type="Proteomes" id="UP000594055"/>
    </source>
</evidence>
<dbReference type="InterPro" id="IPR001969">
    <property type="entry name" value="Aspartic_peptidase_AS"/>
</dbReference>
<keyword evidence="1" id="KW-0645">Protease</keyword>
<dbReference type="PROSITE" id="PS00141">
    <property type="entry name" value="ASP_PROTEASE"/>
    <property type="match status" value="1"/>
</dbReference>